<dbReference type="NCBIfam" id="NF033542">
    <property type="entry name" value="transpos_IS110"/>
    <property type="match status" value="1"/>
</dbReference>
<dbReference type="InterPro" id="IPR003346">
    <property type="entry name" value="Transposase_20"/>
</dbReference>
<dbReference type="PANTHER" id="PTHR33055">
    <property type="entry name" value="TRANSPOSASE FOR INSERTION SEQUENCE ELEMENT IS1111A"/>
    <property type="match status" value="1"/>
</dbReference>
<comment type="caution">
    <text evidence="2">The sequence shown here is derived from an EMBL/GenBank/DDBJ whole genome shotgun (WGS) entry which is preliminary data.</text>
</comment>
<dbReference type="InterPro" id="IPR047650">
    <property type="entry name" value="Transpos_IS110"/>
</dbReference>
<gene>
    <name evidence="2" type="ORF">QO011_008542</name>
</gene>
<feature type="domain" description="Transposase IS116/IS110/IS902 C-terminal" evidence="1">
    <location>
        <begin position="259"/>
        <end position="336"/>
    </location>
</feature>
<evidence type="ECO:0000313" key="3">
    <source>
        <dbReference type="Proteomes" id="UP001242480"/>
    </source>
</evidence>
<sequence length="387" mass="43730">MSRAFEPDKPATAFDHDSTLVIALELSGKSWEVGAVVPGVERRAKRRMAPRAMADLLARIERWRGEAARAGRSVQRVVVAYEAGRDGFWIARYLQACGLEVQVMQPASIAVDRRARRVKTDRIDLDMLLRTLLAWLRGEPRVCSMVRVPSETEEDERRPGREREVLVRERVAIENRIENLLCLHGIAGFKPRLKKAGDRLRELRSFAGAPLPARMMAELERLMARLRIVCEQIAEIEAERNEIAQRAAPDRAERMIQPLAGIHGLGLETATLLVRELFCRPLRDRRAVAAFVGLAGTPFQSGGMAREQGIGKTGNPRVRRVVMQLAWRWLRFQPDSALSRWFAVRTAGARGRIRKIMIVAMARKLLVALWRFVETGVLPQDAQARST</sequence>
<reference evidence="2 3" key="1">
    <citation type="submission" date="2023-07" db="EMBL/GenBank/DDBJ databases">
        <title>Genomic Encyclopedia of Type Strains, Phase IV (KMG-IV): sequencing the most valuable type-strain genomes for metagenomic binning, comparative biology and taxonomic classification.</title>
        <authorList>
            <person name="Goeker M."/>
        </authorList>
    </citation>
    <scope>NUCLEOTIDE SEQUENCE [LARGE SCALE GENOMIC DNA]</scope>
    <source>
        <strain evidence="2 3">DSM 19619</strain>
    </source>
</reference>
<dbReference type="PANTHER" id="PTHR33055:SF3">
    <property type="entry name" value="PUTATIVE TRANSPOSASE FOR IS117-RELATED"/>
    <property type="match status" value="1"/>
</dbReference>
<dbReference type="Pfam" id="PF02371">
    <property type="entry name" value="Transposase_20"/>
    <property type="match status" value="1"/>
</dbReference>
<dbReference type="RefSeq" id="WP_307286767.1">
    <property type="nucleotide sequence ID" value="NZ_JAUSVX010000051.1"/>
</dbReference>
<name>A0ABU0JMH6_9HYPH</name>
<accession>A0ABU0JMH6</accession>
<keyword evidence="3" id="KW-1185">Reference proteome</keyword>
<organism evidence="2 3">
    <name type="scientific">Labrys wisconsinensis</name>
    <dbReference type="NCBI Taxonomy" id="425677"/>
    <lineage>
        <taxon>Bacteria</taxon>
        <taxon>Pseudomonadati</taxon>
        <taxon>Pseudomonadota</taxon>
        <taxon>Alphaproteobacteria</taxon>
        <taxon>Hyphomicrobiales</taxon>
        <taxon>Xanthobacteraceae</taxon>
        <taxon>Labrys</taxon>
    </lineage>
</organism>
<dbReference type="EMBL" id="JAUSVX010000051">
    <property type="protein sequence ID" value="MDQ0475492.1"/>
    <property type="molecule type" value="Genomic_DNA"/>
</dbReference>
<evidence type="ECO:0000259" key="1">
    <source>
        <dbReference type="Pfam" id="PF02371"/>
    </source>
</evidence>
<evidence type="ECO:0000313" key="2">
    <source>
        <dbReference type="EMBL" id="MDQ0475492.1"/>
    </source>
</evidence>
<proteinExistence type="predicted"/>
<protein>
    <submittedName>
        <fullName evidence="2">Transposase</fullName>
    </submittedName>
</protein>
<dbReference type="Proteomes" id="UP001242480">
    <property type="component" value="Unassembled WGS sequence"/>
</dbReference>